<dbReference type="RefSeq" id="WP_138488495.1">
    <property type="nucleotide sequence ID" value="NZ_CP040558.1"/>
</dbReference>
<protein>
    <submittedName>
        <fullName evidence="3">Glycosyltransferase</fullName>
    </submittedName>
</protein>
<reference evidence="3 4" key="1">
    <citation type="submission" date="2019-05" db="EMBL/GenBank/DDBJ databases">
        <title>Complete genome sequence of Pseudoalteromonas sp. 16-SW-7(T) isolated from the Okhotsk Sea, Russia.</title>
        <authorList>
            <person name="Nguyen T.H."/>
            <person name="Nedashkovskaya O.I."/>
            <person name="Kim S.-G."/>
        </authorList>
    </citation>
    <scope>NUCLEOTIDE SEQUENCE [LARGE SCALE GENOMIC DNA]</scope>
    <source>
        <strain evidence="3 4">16-SW-7</strain>
    </source>
</reference>
<keyword evidence="3" id="KW-0808">Transferase</keyword>
<evidence type="ECO:0000259" key="2">
    <source>
        <dbReference type="Pfam" id="PF13439"/>
    </source>
</evidence>
<organism evidence="3 4">
    <name type="scientific">Pseudoalteromonas distincta</name>
    <dbReference type="NCBI Taxonomy" id="77608"/>
    <lineage>
        <taxon>Bacteria</taxon>
        <taxon>Pseudomonadati</taxon>
        <taxon>Pseudomonadota</taxon>
        <taxon>Gammaproteobacteria</taxon>
        <taxon>Alteromonadales</taxon>
        <taxon>Pseudoalteromonadaceae</taxon>
        <taxon>Pseudoalteromonas</taxon>
    </lineage>
</organism>
<dbReference type="Pfam" id="PF13439">
    <property type="entry name" value="Glyco_transf_4"/>
    <property type="match status" value="1"/>
</dbReference>
<proteinExistence type="predicted"/>
<accession>A0A4P9IXP7</accession>
<dbReference type="Proteomes" id="UP000310065">
    <property type="component" value="Chromosome L1"/>
</dbReference>
<dbReference type="InterPro" id="IPR001296">
    <property type="entry name" value="Glyco_trans_1"/>
</dbReference>
<dbReference type="GO" id="GO:0016757">
    <property type="term" value="F:glycosyltransferase activity"/>
    <property type="evidence" value="ECO:0007669"/>
    <property type="project" value="InterPro"/>
</dbReference>
<evidence type="ECO:0000313" key="4">
    <source>
        <dbReference type="Proteomes" id="UP000310065"/>
    </source>
</evidence>
<dbReference type="EMBL" id="CP040558">
    <property type="protein sequence ID" value="QCU73137.1"/>
    <property type="molecule type" value="Genomic_DNA"/>
</dbReference>
<dbReference type="Gene3D" id="3.40.50.2000">
    <property type="entry name" value="Glycogen Phosphorylase B"/>
    <property type="match status" value="2"/>
</dbReference>
<dbReference type="InterPro" id="IPR050194">
    <property type="entry name" value="Glycosyltransferase_grp1"/>
</dbReference>
<evidence type="ECO:0000313" key="3">
    <source>
        <dbReference type="EMBL" id="QCU73137.1"/>
    </source>
</evidence>
<dbReference type="CDD" id="cd03823">
    <property type="entry name" value="GT4_ExpE7-like"/>
    <property type="match status" value="1"/>
</dbReference>
<sequence>MKILILNTLYYPYKVGGAEVSVQFLAEGLAEIGHDVYVACIVPKGSVHANTSTTINGVNVLYVPLLNLYWPFNDKARGKLIKLMWHILDSFNPLMIRQVKKLVKAIKPDVIHTNNLAGFSAGVLSCLTKSKVKVLHTARDYYFLHPNCTLMDGKEQLSKDCLSVKFWSAIRGRFLKNVDTFISISYFVKELYCTRFDFLSSKSEVVYNPVQVVDGLNNVKSNRGELVFGFIGRLSPEKGFDDFVKLADFFSSANSNAKFIVAGKGESKYVNSILSLYHRANIELLGFVEPSTFYERIDVLVSPTKWPEPFGRTIIEARSFGVRVIAYPSGGIREIFYLLNESEFLVEDFDTLKVLALSLSFNSLDKEIKMHEGFLIKEHCSQVEELYNA</sequence>
<dbReference type="PANTHER" id="PTHR45947">
    <property type="entry name" value="SULFOQUINOVOSYL TRANSFERASE SQD2"/>
    <property type="match status" value="1"/>
</dbReference>
<evidence type="ECO:0000259" key="1">
    <source>
        <dbReference type="Pfam" id="PF00534"/>
    </source>
</evidence>
<dbReference type="PANTHER" id="PTHR45947:SF3">
    <property type="entry name" value="SULFOQUINOVOSYL TRANSFERASE SQD2"/>
    <property type="match status" value="1"/>
</dbReference>
<dbReference type="Pfam" id="PF00534">
    <property type="entry name" value="Glycos_transf_1"/>
    <property type="match status" value="1"/>
</dbReference>
<dbReference type="InterPro" id="IPR028098">
    <property type="entry name" value="Glyco_trans_4-like_N"/>
</dbReference>
<feature type="domain" description="Glycosyltransferase subfamily 4-like N-terminal" evidence="2">
    <location>
        <begin position="15"/>
        <end position="210"/>
    </location>
</feature>
<dbReference type="AlphaFoldDB" id="A0A4P9IXP7"/>
<feature type="domain" description="Glycosyl transferase family 1" evidence="1">
    <location>
        <begin position="220"/>
        <end position="336"/>
    </location>
</feature>
<gene>
    <name evidence="3" type="ORF">FFU37_01070</name>
</gene>
<name>A0A4P9IXP7_9GAMM</name>
<dbReference type="KEGG" id="pdv:FFU37_01070"/>
<dbReference type="SUPFAM" id="SSF53756">
    <property type="entry name" value="UDP-Glycosyltransferase/glycogen phosphorylase"/>
    <property type="match status" value="1"/>
</dbReference>
<dbReference type="GeneID" id="88774220"/>